<dbReference type="Gene3D" id="1.10.287.1040">
    <property type="entry name" value="Exonuclease VII, small subunit"/>
    <property type="match status" value="1"/>
</dbReference>
<comment type="caution">
    <text evidence="7">The sequence shown here is derived from an EMBL/GenBank/DDBJ whole genome shotgun (WGS) entry which is preliminary data.</text>
</comment>
<comment type="subunit">
    <text evidence="6">Heterooligomer composed of large and small subunits.</text>
</comment>
<comment type="subcellular location">
    <subcellularLocation>
        <location evidence="6">Cytoplasm</location>
    </subcellularLocation>
</comment>
<dbReference type="RefSeq" id="WP_133592173.1">
    <property type="nucleotide sequence ID" value="NZ_SNVV01000010.1"/>
</dbReference>
<evidence type="ECO:0000256" key="5">
    <source>
        <dbReference type="ARBA" id="ARBA00022839"/>
    </source>
</evidence>
<evidence type="ECO:0000256" key="4">
    <source>
        <dbReference type="ARBA" id="ARBA00022801"/>
    </source>
</evidence>
<reference evidence="7 8" key="1">
    <citation type="submission" date="2019-03" db="EMBL/GenBank/DDBJ databases">
        <title>Genomic Encyclopedia of Type Strains, Phase IV (KMG-IV): sequencing the most valuable type-strain genomes for metagenomic binning, comparative biology and taxonomic classification.</title>
        <authorList>
            <person name="Goeker M."/>
        </authorList>
    </citation>
    <scope>NUCLEOTIDE SEQUENCE [LARGE SCALE GENOMIC DNA]</scope>
    <source>
        <strain evidence="7 8">DSM 12121</strain>
    </source>
</reference>
<dbReference type="EC" id="3.1.11.6" evidence="6"/>
<sequence length="80" mass="8777">MPKPASSPSSFEAAVSELETIVQEMESGNLPLEQALECYQKGVGLLKYCQETLNKAEQRIRQLEGEKLVDFTQSGTQGDA</sequence>
<evidence type="ECO:0000256" key="2">
    <source>
        <dbReference type="ARBA" id="ARBA00022490"/>
    </source>
</evidence>
<comment type="similarity">
    <text evidence="1 6">Belongs to the XseB family.</text>
</comment>
<dbReference type="AlphaFoldDB" id="A0A4R6DXR3"/>
<dbReference type="NCBIfam" id="TIGR01280">
    <property type="entry name" value="xseB"/>
    <property type="match status" value="1"/>
</dbReference>
<dbReference type="InterPro" id="IPR003761">
    <property type="entry name" value="Exonuc_VII_S"/>
</dbReference>
<dbReference type="PANTHER" id="PTHR34137">
    <property type="entry name" value="EXODEOXYRIBONUCLEASE 7 SMALL SUBUNIT"/>
    <property type="match status" value="1"/>
</dbReference>
<dbReference type="GO" id="GO:0008855">
    <property type="term" value="F:exodeoxyribonuclease VII activity"/>
    <property type="evidence" value="ECO:0007669"/>
    <property type="project" value="UniProtKB-UniRule"/>
</dbReference>
<dbReference type="PIRSF" id="PIRSF006488">
    <property type="entry name" value="Exonuc_VII_S"/>
    <property type="match status" value="1"/>
</dbReference>
<evidence type="ECO:0000256" key="1">
    <source>
        <dbReference type="ARBA" id="ARBA00009998"/>
    </source>
</evidence>
<dbReference type="NCBIfam" id="NF002141">
    <property type="entry name" value="PRK00977.1-5"/>
    <property type="match status" value="1"/>
</dbReference>
<protein>
    <recommendedName>
        <fullName evidence="6">Exodeoxyribonuclease 7 small subunit</fullName>
        <ecNumber evidence="6">3.1.11.6</ecNumber>
    </recommendedName>
    <alternativeName>
        <fullName evidence="6">Exodeoxyribonuclease VII small subunit</fullName>
        <shortName evidence="6">Exonuclease VII small subunit</shortName>
    </alternativeName>
</protein>
<dbReference type="GO" id="GO:0005829">
    <property type="term" value="C:cytosol"/>
    <property type="evidence" value="ECO:0007669"/>
    <property type="project" value="TreeGrafter"/>
</dbReference>
<dbReference type="InterPro" id="IPR037004">
    <property type="entry name" value="Exonuc_VII_ssu_sf"/>
</dbReference>
<dbReference type="SUPFAM" id="SSF116842">
    <property type="entry name" value="XseB-like"/>
    <property type="match status" value="1"/>
</dbReference>
<gene>
    <name evidence="6" type="primary">xseB</name>
    <name evidence="7" type="ORF">C7389_110169</name>
</gene>
<accession>A0A4R6DXR3</accession>
<dbReference type="EMBL" id="SNVV01000010">
    <property type="protein sequence ID" value="TDN50073.1"/>
    <property type="molecule type" value="Genomic_DNA"/>
</dbReference>
<name>A0A4R6DXR3_9RHOO</name>
<dbReference type="Pfam" id="PF02609">
    <property type="entry name" value="Exonuc_VII_S"/>
    <property type="match status" value="1"/>
</dbReference>
<keyword evidence="5 6" id="KW-0269">Exonuclease</keyword>
<dbReference type="Proteomes" id="UP000295129">
    <property type="component" value="Unassembled WGS sequence"/>
</dbReference>
<dbReference type="GO" id="GO:0009318">
    <property type="term" value="C:exodeoxyribonuclease VII complex"/>
    <property type="evidence" value="ECO:0007669"/>
    <property type="project" value="UniProtKB-UniRule"/>
</dbReference>
<dbReference type="NCBIfam" id="NF002140">
    <property type="entry name" value="PRK00977.1-4"/>
    <property type="match status" value="1"/>
</dbReference>
<evidence type="ECO:0000313" key="7">
    <source>
        <dbReference type="EMBL" id="TDN50073.1"/>
    </source>
</evidence>
<comment type="function">
    <text evidence="6">Bidirectionally degrades single-stranded DNA into large acid-insoluble oligonucleotides, which are then degraded further into small acid-soluble oligonucleotides.</text>
</comment>
<dbReference type="GO" id="GO:0006308">
    <property type="term" value="P:DNA catabolic process"/>
    <property type="evidence" value="ECO:0007669"/>
    <property type="project" value="UniProtKB-UniRule"/>
</dbReference>
<evidence type="ECO:0000256" key="6">
    <source>
        <dbReference type="HAMAP-Rule" id="MF_00337"/>
    </source>
</evidence>
<keyword evidence="4 6" id="KW-0378">Hydrolase</keyword>
<proteinExistence type="inferred from homology"/>
<comment type="catalytic activity">
    <reaction evidence="6">
        <text>Exonucleolytic cleavage in either 5'- to 3'- or 3'- to 5'-direction to yield nucleoside 5'-phosphates.</text>
        <dbReference type="EC" id="3.1.11.6"/>
    </reaction>
</comment>
<dbReference type="OrthoDB" id="287668at2"/>
<organism evidence="7 8">
    <name type="scientific">Azoarcus indigens</name>
    <dbReference type="NCBI Taxonomy" id="29545"/>
    <lineage>
        <taxon>Bacteria</taxon>
        <taxon>Pseudomonadati</taxon>
        <taxon>Pseudomonadota</taxon>
        <taxon>Betaproteobacteria</taxon>
        <taxon>Rhodocyclales</taxon>
        <taxon>Zoogloeaceae</taxon>
        <taxon>Azoarcus</taxon>
    </lineage>
</organism>
<evidence type="ECO:0000313" key="8">
    <source>
        <dbReference type="Proteomes" id="UP000295129"/>
    </source>
</evidence>
<dbReference type="PANTHER" id="PTHR34137:SF1">
    <property type="entry name" value="EXODEOXYRIBONUCLEASE 7 SMALL SUBUNIT"/>
    <property type="match status" value="1"/>
</dbReference>
<evidence type="ECO:0000256" key="3">
    <source>
        <dbReference type="ARBA" id="ARBA00022722"/>
    </source>
</evidence>
<dbReference type="HAMAP" id="MF_00337">
    <property type="entry name" value="Exonuc_7_S"/>
    <property type="match status" value="1"/>
</dbReference>
<keyword evidence="8" id="KW-1185">Reference proteome</keyword>
<keyword evidence="3 6" id="KW-0540">Nuclease</keyword>
<keyword evidence="2 6" id="KW-0963">Cytoplasm</keyword>